<dbReference type="Pfam" id="PF00089">
    <property type="entry name" value="Trypsin"/>
    <property type="match status" value="1"/>
</dbReference>
<evidence type="ECO:0000256" key="2">
    <source>
        <dbReference type="PROSITE-ProRule" id="PRU00124"/>
    </source>
</evidence>
<dbReference type="Gene3D" id="4.10.400.10">
    <property type="entry name" value="Low-density Lipoprotein Receptor"/>
    <property type="match status" value="2"/>
</dbReference>
<comment type="caution">
    <text evidence="2">Lacks conserved residue(s) required for the propagation of feature annotation.</text>
</comment>
<dbReference type="InterPro" id="IPR001254">
    <property type="entry name" value="Trypsin_dom"/>
</dbReference>
<feature type="domain" description="Peptidase S1" evidence="5">
    <location>
        <begin position="329"/>
        <end position="579"/>
    </location>
</feature>
<reference evidence="6 7" key="1">
    <citation type="journal article" date="2017" name="Gigascience">
        <title>Genome sequence of the small brown planthopper, Laodelphax striatellus.</title>
        <authorList>
            <person name="Zhu J."/>
            <person name="Jiang F."/>
            <person name="Wang X."/>
            <person name="Yang P."/>
            <person name="Bao Y."/>
            <person name="Zhao W."/>
            <person name="Wang W."/>
            <person name="Lu H."/>
            <person name="Wang Q."/>
            <person name="Cui N."/>
            <person name="Li J."/>
            <person name="Chen X."/>
            <person name="Luo L."/>
            <person name="Yu J."/>
            <person name="Kang L."/>
            <person name="Cui F."/>
        </authorList>
    </citation>
    <scope>NUCLEOTIDE SEQUENCE [LARGE SCALE GENOMIC DNA]</scope>
    <source>
        <strain evidence="6">Lst14</strain>
    </source>
</reference>
<dbReference type="Proteomes" id="UP000291343">
    <property type="component" value="Unassembled WGS sequence"/>
</dbReference>
<dbReference type="InterPro" id="IPR009003">
    <property type="entry name" value="Peptidase_S1_PA"/>
</dbReference>
<dbReference type="PANTHER" id="PTHR24252:SF7">
    <property type="entry name" value="HYALIN"/>
    <property type="match status" value="1"/>
</dbReference>
<accession>A0A482WKY4</accession>
<feature type="chain" id="PRO_5019766125" description="Peptidase S1 domain-containing protein" evidence="4">
    <location>
        <begin position="20"/>
        <end position="618"/>
    </location>
</feature>
<keyword evidence="1 2" id="KW-1015">Disulfide bond</keyword>
<feature type="region of interest" description="Disordered" evidence="3">
    <location>
        <begin position="145"/>
        <end position="168"/>
    </location>
</feature>
<dbReference type="GO" id="GO:0004252">
    <property type="term" value="F:serine-type endopeptidase activity"/>
    <property type="evidence" value="ECO:0007669"/>
    <property type="project" value="InterPro"/>
</dbReference>
<sequence>MFCRSNILFAAVSLLLVQGFSIAASSNSTYERGKRQASRCPGKFECKNSQCVKQFDICDGTVNCGDGSDEWQATCIKHNIKCPKNSFQCAYGGCVDQTARCNRRFDCADGSDEDEALCGTAPPAGRPTLRPVLAQPTATQATELALPPPASRPTAQPPPPPPPARPPLVASNKDCIVPSFPNIEYSLATCENNCRLKPNDVVNDVAVVNIRCKEPFILPDSKPEYIVCFNGKWAPENHACVQTCNPLISSTLNSVCTLRGEEVSCTERIKPGTKMHHVCKPGYTPRGGLPLLDNECLDNGAWLYPSRQSCTYSCGIIQSETEPSNVPLITHGEDANILYHPWNAGLYARGDSNRYEHICGGTLITPYLILTAAHCLHRKNGAMRQPQRLRIGLAKYHRAIDDPRDSDVQLMDVERIIVSEIYEGIDFHYNYDLGVIELTTSVTLSRFVMPACIDTNGRFKLKSQHFFTVVGWGLTENNLPSPTLQKARLPYYTQSECKDKLAQIVQNPQSNVISKDKFCAFYTNGTNVQQGDSGEGITFEFDGKHYVFGVVSTQVERKVSTFTDLSNPLHKRFINEVLKFALESLESESFEGILSRMFFSKGRGKEGISKCGINVREH</sequence>
<dbReference type="PRINTS" id="PR00261">
    <property type="entry name" value="LDLRECEPTOR"/>
</dbReference>
<dbReference type="PROSITE" id="PS50240">
    <property type="entry name" value="TRYPSIN_DOM"/>
    <property type="match status" value="1"/>
</dbReference>
<evidence type="ECO:0000256" key="4">
    <source>
        <dbReference type="SAM" id="SignalP"/>
    </source>
</evidence>
<organism evidence="6 7">
    <name type="scientific">Laodelphax striatellus</name>
    <name type="common">Small brown planthopper</name>
    <name type="synonym">Delphax striatella</name>
    <dbReference type="NCBI Taxonomy" id="195883"/>
    <lineage>
        <taxon>Eukaryota</taxon>
        <taxon>Metazoa</taxon>
        <taxon>Ecdysozoa</taxon>
        <taxon>Arthropoda</taxon>
        <taxon>Hexapoda</taxon>
        <taxon>Insecta</taxon>
        <taxon>Pterygota</taxon>
        <taxon>Neoptera</taxon>
        <taxon>Paraneoptera</taxon>
        <taxon>Hemiptera</taxon>
        <taxon>Auchenorrhyncha</taxon>
        <taxon>Fulgoroidea</taxon>
        <taxon>Delphacidae</taxon>
        <taxon>Criomorphinae</taxon>
        <taxon>Laodelphax</taxon>
    </lineage>
</organism>
<evidence type="ECO:0000256" key="3">
    <source>
        <dbReference type="SAM" id="MobiDB-lite"/>
    </source>
</evidence>
<protein>
    <recommendedName>
        <fullName evidence="5">Peptidase S1 domain-containing protein</fullName>
    </recommendedName>
</protein>
<dbReference type="PROSITE" id="PS00134">
    <property type="entry name" value="TRYPSIN_HIS"/>
    <property type="match status" value="1"/>
</dbReference>
<dbReference type="CDD" id="cd00190">
    <property type="entry name" value="Tryp_SPc"/>
    <property type="match status" value="1"/>
</dbReference>
<keyword evidence="7" id="KW-1185">Reference proteome</keyword>
<evidence type="ECO:0000259" key="5">
    <source>
        <dbReference type="PROSITE" id="PS50240"/>
    </source>
</evidence>
<dbReference type="FunCoup" id="A0A482WKY4">
    <property type="interactions" value="57"/>
</dbReference>
<dbReference type="SMART" id="SM00192">
    <property type="entry name" value="LDLa"/>
    <property type="match status" value="2"/>
</dbReference>
<comment type="caution">
    <text evidence="6">The sequence shown here is derived from an EMBL/GenBank/DDBJ whole genome shotgun (WGS) entry which is preliminary data.</text>
</comment>
<dbReference type="InterPro" id="IPR023415">
    <property type="entry name" value="LDLR_class-A_CS"/>
</dbReference>
<feature type="compositionally biased region" description="Pro residues" evidence="3">
    <location>
        <begin position="146"/>
        <end position="166"/>
    </location>
</feature>
<gene>
    <name evidence="6" type="ORF">LSTR_LSTR009916</name>
</gene>
<dbReference type="InterPro" id="IPR036055">
    <property type="entry name" value="LDL_receptor-like_sf"/>
</dbReference>
<proteinExistence type="predicted"/>
<evidence type="ECO:0000313" key="7">
    <source>
        <dbReference type="Proteomes" id="UP000291343"/>
    </source>
</evidence>
<dbReference type="PANTHER" id="PTHR24252">
    <property type="entry name" value="ACROSIN-RELATED"/>
    <property type="match status" value="1"/>
</dbReference>
<dbReference type="InParanoid" id="A0A482WKY4"/>
<dbReference type="EMBL" id="QKKF02033200">
    <property type="protein sequence ID" value="RZF33892.1"/>
    <property type="molecule type" value="Genomic_DNA"/>
</dbReference>
<dbReference type="SUPFAM" id="SSF57424">
    <property type="entry name" value="LDL receptor-like module"/>
    <property type="match status" value="2"/>
</dbReference>
<dbReference type="SUPFAM" id="SSF50494">
    <property type="entry name" value="Trypsin-like serine proteases"/>
    <property type="match status" value="1"/>
</dbReference>
<dbReference type="InterPro" id="IPR018114">
    <property type="entry name" value="TRYPSIN_HIS"/>
</dbReference>
<dbReference type="SMART" id="SM00020">
    <property type="entry name" value="Tryp_SPc"/>
    <property type="match status" value="1"/>
</dbReference>
<dbReference type="AlphaFoldDB" id="A0A482WKY4"/>
<dbReference type="PROSITE" id="PS50068">
    <property type="entry name" value="LDLRA_2"/>
    <property type="match status" value="2"/>
</dbReference>
<dbReference type="STRING" id="195883.A0A482WKY4"/>
<dbReference type="InterPro" id="IPR002172">
    <property type="entry name" value="LDrepeatLR_classA_rpt"/>
</dbReference>
<evidence type="ECO:0000313" key="6">
    <source>
        <dbReference type="EMBL" id="RZF33892.1"/>
    </source>
</evidence>
<evidence type="ECO:0000256" key="1">
    <source>
        <dbReference type="ARBA" id="ARBA00023157"/>
    </source>
</evidence>
<dbReference type="OrthoDB" id="2019384at2759"/>
<feature type="disulfide bond" evidence="2">
    <location>
        <begin position="89"/>
        <end position="107"/>
    </location>
</feature>
<dbReference type="InterPro" id="IPR043504">
    <property type="entry name" value="Peptidase_S1_PA_chymotrypsin"/>
</dbReference>
<feature type="signal peptide" evidence="4">
    <location>
        <begin position="1"/>
        <end position="19"/>
    </location>
</feature>
<dbReference type="SMR" id="A0A482WKY4"/>
<feature type="disulfide bond" evidence="2">
    <location>
        <begin position="82"/>
        <end position="94"/>
    </location>
</feature>
<keyword evidence="4" id="KW-0732">Signal</keyword>
<dbReference type="CDD" id="cd00112">
    <property type="entry name" value="LDLa"/>
    <property type="match status" value="2"/>
</dbReference>
<dbReference type="Gene3D" id="2.40.10.10">
    <property type="entry name" value="Trypsin-like serine proteases"/>
    <property type="match status" value="1"/>
</dbReference>
<feature type="disulfide bond" evidence="2">
    <location>
        <begin position="46"/>
        <end position="64"/>
    </location>
</feature>
<dbReference type="GO" id="GO:0006508">
    <property type="term" value="P:proteolysis"/>
    <property type="evidence" value="ECO:0007669"/>
    <property type="project" value="InterPro"/>
</dbReference>
<name>A0A482WKY4_LAOST</name>
<dbReference type="Pfam" id="PF00057">
    <property type="entry name" value="Ldl_recept_a"/>
    <property type="match status" value="2"/>
</dbReference>
<dbReference type="PROSITE" id="PS01209">
    <property type="entry name" value="LDLRA_1"/>
    <property type="match status" value="1"/>
</dbReference>